<dbReference type="PROSITE" id="PS50987">
    <property type="entry name" value="HTH_ARSR_2"/>
    <property type="match status" value="1"/>
</dbReference>
<dbReference type="PRINTS" id="PR00778">
    <property type="entry name" value="HTHARSR"/>
</dbReference>
<reference evidence="2 3" key="1">
    <citation type="submission" date="2019-06" db="EMBL/GenBank/DDBJ databases">
        <title>Whole genome shotgun sequence of Acetobacter peroxydans NBRC 13755.</title>
        <authorList>
            <person name="Hosoyama A."/>
            <person name="Uohara A."/>
            <person name="Ohji S."/>
            <person name="Ichikawa N."/>
        </authorList>
    </citation>
    <scope>NUCLEOTIDE SEQUENCE [LARGE SCALE GENOMIC DNA]</scope>
    <source>
        <strain evidence="2 3">NBRC 13755</strain>
    </source>
</reference>
<evidence type="ECO:0000313" key="3">
    <source>
        <dbReference type="Proteomes" id="UP000317730"/>
    </source>
</evidence>
<keyword evidence="3" id="KW-1185">Reference proteome</keyword>
<comment type="caution">
    <text evidence="2">The sequence shown here is derived from an EMBL/GenBank/DDBJ whole genome shotgun (WGS) entry which is preliminary data.</text>
</comment>
<evidence type="ECO:0000313" key="2">
    <source>
        <dbReference type="EMBL" id="GEB85401.1"/>
    </source>
</evidence>
<dbReference type="InterPro" id="IPR050508">
    <property type="entry name" value="Methyltransf_Superfamily"/>
</dbReference>
<dbReference type="GO" id="GO:0003700">
    <property type="term" value="F:DNA-binding transcription factor activity"/>
    <property type="evidence" value="ECO:0007669"/>
    <property type="project" value="InterPro"/>
</dbReference>
<accession>A0A4Y3TQV1</accession>
<dbReference type="SMART" id="SM00418">
    <property type="entry name" value="HTH_ARSR"/>
    <property type="match status" value="1"/>
</dbReference>
<dbReference type="NCBIfam" id="NF033788">
    <property type="entry name" value="HTH_metalloreg"/>
    <property type="match status" value="1"/>
</dbReference>
<dbReference type="Pfam" id="PF01022">
    <property type="entry name" value="HTH_5"/>
    <property type="match status" value="1"/>
</dbReference>
<protein>
    <submittedName>
        <fullName evidence="2">ArsR family transcriptional regulator</fullName>
    </submittedName>
</protein>
<dbReference type="Pfam" id="PF08241">
    <property type="entry name" value="Methyltransf_11"/>
    <property type="match status" value="1"/>
</dbReference>
<dbReference type="SUPFAM" id="SSF46785">
    <property type="entry name" value="Winged helix' DNA-binding domain"/>
    <property type="match status" value="1"/>
</dbReference>
<feature type="domain" description="HTH arsR-type" evidence="1">
    <location>
        <begin position="1"/>
        <end position="90"/>
    </location>
</feature>
<proteinExistence type="predicted"/>
<dbReference type="InterPro" id="IPR013216">
    <property type="entry name" value="Methyltransf_11"/>
</dbReference>
<dbReference type="Gene3D" id="3.40.50.150">
    <property type="entry name" value="Vaccinia Virus protein VP39"/>
    <property type="match status" value="1"/>
</dbReference>
<evidence type="ECO:0000259" key="1">
    <source>
        <dbReference type="PROSITE" id="PS50987"/>
    </source>
</evidence>
<dbReference type="SUPFAM" id="SSF53335">
    <property type="entry name" value="S-adenosyl-L-methionine-dependent methyltransferases"/>
    <property type="match status" value="1"/>
</dbReference>
<gene>
    <name evidence="2" type="ORF">APE01nite_11980</name>
</gene>
<dbReference type="CDD" id="cd00090">
    <property type="entry name" value="HTH_ARSR"/>
    <property type="match status" value="1"/>
</dbReference>
<dbReference type="InterPro" id="IPR036390">
    <property type="entry name" value="WH_DNA-bd_sf"/>
</dbReference>
<dbReference type="OrthoDB" id="9789575at2"/>
<dbReference type="Gene3D" id="1.10.10.10">
    <property type="entry name" value="Winged helix-like DNA-binding domain superfamily/Winged helix DNA-binding domain"/>
    <property type="match status" value="1"/>
</dbReference>
<dbReference type="InterPro" id="IPR036388">
    <property type="entry name" value="WH-like_DNA-bd_sf"/>
</dbReference>
<dbReference type="PANTHER" id="PTHR42912:SF93">
    <property type="entry name" value="N6-ADENOSINE-METHYLTRANSFERASE TMT1A"/>
    <property type="match status" value="1"/>
</dbReference>
<dbReference type="PANTHER" id="PTHR42912">
    <property type="entry name" value="METHYLTRANSFERASE"/>
    <property type="match status" value="1"/>
</dbReference>
<organism evidence="2 3">
    <name type="scientific">Acetobacter peroxydans</name>
    <dbReference type="NCBI Taxonomy" id="104098"/>
    <lineage>
        <taxon>Bacteria</taxon>
        <taxon>Pseudomonadati</taxon>
        <taxon>Pseudomonadota</taxon>
        <taxon>Alphaproteobacteria</taxon>
        <taxon>Acetobacterales</taxon>
        <taxon>Acetobacteraceae</taxon>
        <taxon>Acetobacter</taxon>
    </lineage>
</organism>
<name>A0A4Y3TQV1_9PROT</name>
<dbReference type="AlphaFoldDB" id="A0A4Y3TQV1"/>
<dbReference type="RefSeq" id="WP_141375623.1">
    <property type="nucleotide sequence ID" value="NZ_BAPL01000001.1"/>
</dbReference>
<dbReference type="InterPro" id="IPR029063">
    <property type="entry name" value="SAM-dependent_MTases_sf"/>
</dbReference>
<dbReference type="InterPro" id="IPR001845">
    <property type="entry name" value="HTH_ArsR_DNA-bd_dom"/>
</dbReference>
<dbReference type="Proteomes" id="UP000317730">
    <property type="component" value="Unassembled WGS sequence"/>
</dbReference>
<dbReference type="GO" id="GO:0008757">
    <property type="term" value="F:S-adenosylmethionine-dependent methyltransferase activity"/>
    <property type="evidence" value="ECO:0007669"/>
    <property type="project" value="InterPro"/>
</dbReference>
<dbReference type="EMBL" id="BJMV01000005">
    <property type="protein sequence ID" value="GEB85401.1"/>
    <property type="molecule type" value="Genomic_DNA"/>
</dbReference>
<dbReference type="InterPro" id="IPR011991">
    <property type="entry name" value="ArsR-like_HTH"/>
</dbReference>
<dbReference type="CDD" id="cd02440">
    <property type="entry name" value="AdoMet_MTases"/>
    <property type="match status" value="1"/>
</dbReference>
<sequence>MPSLLAIFQALADQTRLRILALLRDMELSVGELAQVLGQSQPGVSRHVKILVQAGLVTRRKEGNWVFLALANPEKTAPLYAMIEQWPADPELAADAHRLGSVRAARTAEAEEYFEAHAAQWDAIRSLHVAEQDVENAIRRLIGPQSITHLVDIGTGTGRMLELLAPQAETMAGFDRSPAMLRVARAKLTSAGLERATLRQGDLYALPLPAGTADLAIMHQVLHAVQHPAAAIAEAARILCPGGRLLIVDFAPHARETLRDAHAHVHPGFSDTQIRGWFHDAGLACAQTVRLEGPLTVRLWMGRHP</sequence>